<evidence type="ECO:0000313" key="2">
    <source>
        <dbReference type="EMBL" id="GBO05916.1"/>
    </source>
</evidence>
<gene>
    <name evidence="2" type="ORF">AVEN_107969_1</name>
</gene>
<accession>A0A4Y2U2N7</accession>
<sequence length="160" mass="18634">MCSPIVQKKPAYILTLFPKLLDFAHKTKKIYAMYDPPHLLKSVRNNLKDHEIYYEERLLEILLVQPLRIGSILKNCMRWIQKIMFTKKHIAVSGFKRMNVKLAPQVLSHSIASALNLFLAARRIESNAIDPARFIKKMDKLFDTINSRTLKPKKKELCSI</sequence>
<name>A0A4Y2U2N7_ARAVE</name>
<comment type="caution">
    <text evidence="2">The sequence shown here is derived from an EMBL/GenBank/DDBJ whole genome shotgun (WGS) entry which is preliminary data.</text>
</comment>
<proteinExistence type="predicted"/>
<evidence type="ECO:0000259" key="1">
    <source>
        <dbReference type="Pfam" id="PF21788"/>
    </source>
</evidence>
<feature type="domain" description="Transposable element P transposase-like GTP-binding insertion" evidence="1">
    <location>
        <begin position="38"/>
        <end position="153"/>
    </location>
</feature>
<protein>
    <recommendedName>
        <fullName evidence="1">Transposable element P transposase-like GTP-binding insertion domain-containing protein</fullName>
    </recommendedName>
</protein>
<dbReference type="OrthoDB" id="7553685at2759"/>
<dbReference type="AlphaFoldDB" id="A0A4Y2U2N7"/>
<reference evidence="2 3" key="1">
    <citation type="journal article" date="2019" name="Sci. Rep.">
        <title>Orb-weaving spider Araneus ventricosus genome elucidates the spidroin gene catalogue.</title>
        <authorList>
            <person name="Kono N."/>
            <person name="Nakamura H."/>
            <person name="Ohtoshi R."/>
            <person name="Moran D.A.P."/>
            <person name="Shinohara A."/>
            <person name="Yoshida Y."/>
            <person name="Fujiwara M."/>
            <person name="Mori M."/>
            <person name="Tomita M."/>
            <person name="Arakawa K."/>
        </authorList>
    </citation>
    <scope>NUCLEOTIDE SEQUENCE [LARGE SCALE GENOMIC DNA]</scope>
</reference>
<keyword evidence="3" id="KW-1185">Reference proteome</keyword>
<dbReference type="InterPro" id="IPR048366">
    <property type="entry name" value="TNP-like_GBD"/>
</dbReference>
<organism evidence="2 3">
    <name type="scientific">Araneus ventricosus</name>
    <name type="common">Orbweaver spider</name>
    <name type="synonym">Epeira ventricosa</name>
    <dbReference type="NCBI Taxonomy" id="182803"/>
    <lineage>
        <taxon>Eukaryota</taxon>
        <taxon>Metazoa</taxon>
        <taxon>Ecdysozoa</taxon>
        <taxon>Arthropoda</taxon>
        <taxon>Chelicerata</taxon>
        <taxon>Arachnida</taxon>
        <taxon>Araneae</taxon>
        <taxon>Araneomorphae</taxon>
        <taxon>Entelegynae</taxon>
        <taxon>Araneoidea</taxon>
        <taxon>Araneidae</taxon>
        <taxon>Araneus</taxon>
    </lineage>
</organism>
<evidence type="ECO:0000313" key="3">
    <source>
        <dbReference type="Proteomes" id="UP000499080"/>
    </source>
</evidence>
<dbReference type="EMBL" id="BGPR01032389">
    <property type="protein sequence ID" value="GBO05916.1"/>
    <property type="molecule type" value="Genomic_DNA"/>
</dbReference>
<dbReference type="Proteomes" id="UP000499080">
    <property type="component" value="Unassembled WGS sequence"/>
</dbReference>
<dbReference type="Pfam" id="PF21788">
    <property type="entry name" value="TNP-like_GBD"/>
    <property type="match status" value="1"/>
</dbReference>